<dbReference type="GO" id="GO:0005886">
    <property type="term" value="C:plasma membrane"/>
    <property type="evidence" value="ECO:0007669"/>
    <property type="project" value="UniProtKB-SubCell"/>
</dbReference>
<evidence type="ECO:0000259" key="8">
    <source>
        <dbReference type="Pfam" id="PF01794"/>
    </source>
</evidence>
<feature type="transmembrane region" description="Helical" evidence="7">
    <location>
        <begin position="20"/>
        <end position="37"/>
    </location>
</feature>
<comment type="cofactor">
    <cofactor evidence="7">
        <name>heme b</name>
        <dbReference type="ChEBI" id="CHEBI:60344"/>
    </cofactor>
    <text evidence="7">Binds 1 heme b (iron(II)-protoporphyrin IX) group per subunit.</text>
</comment>
<sequence>MGTSLSWPRRLLRVRAAKPLIFLLCLLPFAGLFWRGWTNNLGPNPEQTVIWTTGLWALRLLLITLAVTPLRKLTGWAELARFRRMFGLFVFFYALLHFTAWLGLVNGFSIDMAARDIVKHPFVLAGMTALLLMTPLALTSTNGMIKRLGARRWQALHRLVYVVGAVAVFHFWWGKLAKNNTASPTVYAVILAVLLGLRLRWAWRAAQARRASLQGERAADDQGKSRSLA</sequence>
<dbReference type="PANTHER" id="PTHR36964:SF1">
    <property type="entry name" value="PROTEIN-METHIONINE-SULFOXIDE REDUCTASE HEME-BINDING SUBUNIT MSRQ"/>
    <property type="match status" value="1"/>
</dbReference>
<accession>A0A0K6HTJ0</accession>
<comment type="function">
    <text evidence="7">Part of the MsrPQ system that repairs oxidized periplasmic proteins containing methionine sulfoxide residues (Met-O), using respiratory chain electrons. Thus protects these proteins from oxidative-stress damage caused by reactive species of oxygen and chlorine generated by the host defense mechanisms. MsrPQ is essential for the maintenance of envelope integrity under bleach stress, rescuing a wide series of structurally unrelated periplasmic proteins from methionine oxidation. MsrQ provides electrons for reduction to the reductase catalytic subunit MsrP, using the quinone pool of the respiratory chain.</text>
</comment>
<evidence type="ECO:0000256" key="1">
    <source>
        <dbReference type="ARBA" id="ARBA00004141"/>
    </source>
</evidence>
<organism evidence="9 10">
    <name type="scientific">Thiomonas bhubaneswarensis</name>
    <dbReference type="NCBI Taxonomy" id="339866"/>
    <lineage>
        <taxon>Bacteria</taxon>
        <taxon>Pseudomonadati</taxon>
        <taxon>Pseudomonadota</taxon>
        <taxon>Betaproteobacteria</taxon>
        <taxon>Burkholderiales</taxon>
        <taxon>Thiomonas</taxon>
    </lineage>
</organism>
<comment type="similarity">
    <text evidence="7">Belongs to the MsrQ family.</text>
</comment>
<evidence type="ECO:0000256" key="3">
    <source>
        <dbReference type="ARBA" id="ARBA00022692"/>
    </source>
</evidence>
<proteinExistence type="inferred from homology"/>
<feature type="transmembrane region" description="Helical" evidence="7">
    <location>
        <begin position="155"/>
        <end position="173"/>
    </location>
</feature>
<feature type="transmembrane region" description="Helical" evidence="7">
    <location>
        <begin position="88"/>
        <end position="110"/>
    </location>
</feature>
<keyword evidence="7" id="KW-1003">Cell membrane</keyword>
<dbReference type="PANTHER" id="PTHR36964">
    <property type="entry name" value="PROTEIN-METHIONINE-SULFOXIDE REDUCTASE HEME-BINDING SUBUNIT MSRQ"/>
    <property type="match status" value="1"/>
</dbReference>
<dbReference type="InterPro" id="IPR013130">
    <property type="entry name" value="Fe3_Rdtase_TM_dom"/>
</dbReference>
<dbReference type="Proteomes" id="UP000183649">
    <property type="component" value="Unassembled WGS sequence"/>
</dbReference>
<evidence type="ECO:0000256" key="5">
    <source>
        <dbReference type="ARBA" id="ARBA00023004"/>
    </source>
</evidence>
<evidence type="ECO:0000256" key="6">
    <source>
        <dbReference type="ARBA" id="ARBA00023136"/>
    </source>
</evidence>
<keyword evidence="6 7" id="KW-0472">Membrane</keyword>
<keyword evidence="10" id="KW-1185">Reference proteome</keyword>
<evidence type="ECO:0000256" key="7">
    <source>
        <dbReference type="HAMAP-Rule" id="MF_01207"/>
    </source>
</evidence>
<feature type="transmembrane region" description="Helical" evidence="7">
    <location>
        <begin position="49"/>
        <end position="67"/>
    </location>
</feature>
<keyword evidence="2 7" id="KW-0813">Transport</keyword>
<evidence type="ECO:0000313" key="9">
    <source>
        <dbReference type="EMBL" id="CUA94357.1"/>
    </source>
</evidence>
<comment type="subunit">
    <text evidence="7">Heterodimer of a catalytic subunit (MsrP) and a heme-binding subunit (MsrQ).</text>
</comment>
<feature type="transmembrane region" description="Helical" evidence="7">
    <location>
        <begin position="185"/>
        <end position="203"/>
    </location>
</feature>
<protein>
    <recommendedName>
        <fullName evidence="7">Protein-methionine-sulfoxide reductase heme-binding subunit MsrQ</fullName>
    </recommendedName>
    <alternativeName>
        <fullName evidence="7">Flavocytochrome MsrQ</fullName>
    </alternativeName>
</protein>
<feature type="domain" description="Ferric oxidoreductase" evidence="8">
    <location>
        <begin position="53"/>
        <end position="167"/>
    </location>
</feature>
<dbReference type="GO" id="GO:0030091">
    <property type="term" value="P:protein repair"/>
    <property type="evidence" value="ECO:0007669"/>
    <property type="project" value="UniProtKB-UniRule"/>
</dbReference>
<keyword evidence="4 7" id="KW-1133">Transmembrane helix</keyword>
<gene>
    <name evidence="7" type="primary">msrQ</name>
    <name evidence="9" type="ORF">Ga0061069_10257</name>
</gene>
<dbReference type="EMBL" id="CYHF01000002">
    <property type="protein sequence ID" value="CUA94357.1"/>
    <property type="molecule type" value="Genomic_DNA"/>
</dbReference>
<dbReference type="RefSeq" id="WP_055449535.1">
    <property type="nucleotide sequence ID" value="NZ_CYHF01000002.1"/>
</dbReference>
<evidence type="ECO:0000313" key="10">
    <source>
        <dbReference type="Proteomes" id="UP000183649"/>
    </source>
</evidence>
<reference evidence="10" key="1">
    <citation type="submission" date="2015-08" db="EMBL/GenBank/DDBJ databases">
        <authorList>
            <person name="Varghese N."/>
        </authorList>
    </citation>
    <scope>NUCLEOTIDE SEQUENCE [LARGE SCALE GENOMIC DNA]</scope>
    <source>
        <strain evidence="10">DSM 18181</strain>
    </source>
</reference>
<keyword evidence="3 7" id="KW-0812">Transmembrane</keyword>
<name>A0A0K6HTJ0_9BURK</name>
<dbReference type="STRING" id="339866.GCA_001418255_00581"/>
<evidence type="ECO:0000256" key="4">
    <source>
        <dbReference type="ARBA" id="ARBA00022989"/>
    </source>
</evidence>
<keyword evidence="5 7" id="KW-0408">Iron</keyword>
<keyword evidence="7" id="KW-0479">Metal-binding</keyword>
<dbReference type="GO" id="GO:0009055">
    <property type="term" value="F:electron transfer activity"/>
    <property type="evidence" value="ECO:0007669"/>
    <property type="project" value="UniProtKB-UniRule"/>
</dbReference>
<keyword evidence="7" id="KW-0288">FMN</keyword>
<dbReference type="InterPro" id="IPR022837">
    <property type="entry name" value="MsrQ-like"/>
</dbReference>
<feature type="transmembrane region" description="Helical" evidence="7">
    <location>
        <begin position="122"/>
        <end position="143"/>
    </location>
</feature>
<dbReference type="HAMAP" id="MF_01207">
    <property type="entry name" value="MsrQ"/>
    <property type="match status" value="1"/>
</dbReference>
<keyword evidence="7" id="KW-0285">Flavoprotein</keyword>
<dbReference type="Pfam" id="PF01794">
    <property type="entry name" value="Ferric_reduct"/>
    <property type="match status" value="1"/>
</dbReference>
<comment type="subcellular location">
    <subcellularLocation>
        <location evidence="7">Cell membrane</location>
        <topology evidence="7">Multi-pass membrane protein</topology>
    </subcellularLocation>
    <subcellularLocation>
        <location evidence="1">Membrane</location>
        <topology evidence="1">Multi-pass membrane protein</topology>
    </subcellularLocation>
</comment>
<keyword evidence="7" id="KW-0349">Heme</keyword>
<evidence type="ECO:0000256" key="2">
    <source>
        <dbReference type="ARBA" id="ARBA00022448"/>
    </source>
</evidence>
<keyword evidence="7" id="KW-0249">Electron transport</keyword>
<comment type="cofactor">
    <cofactor evidence="7">
        <name>FMN</name>
        <dbReference type="ChEBI" id="CHEBI:58210"/>
    </cofactor>
    <text evidence="7">Binds 1 FMN per subunit.</text>
</comment>
<dbReference type="AlphaFoldDB" id="A0A0K6HTJ0"/>
<dbReference type="GO" id="GO:0046872">
    <property type="term" value="F:metal ion binding"/>
    <property type="evidence" value="ECO:0007669"/>
    <property type="project" value="UniProtKB-KW"/>
</dbReference>
<dbReference type="GO" id="GO:0020037">
    <property type="term" value="F:heme binding"/>
    <property type="evidence" value="ECO:0007669"/>
    <property type="project" value="UniProtKB-UniRule"/>
</dbReference>
<dbReference type="GO" id="GO:0010181">
    <property type="term" value="F:FMN binding"/>
    <property type="evidence" value="ECO:0007669"/>
    <property type="project" value="UniProtKB-UniRule"/>
</dbReference>
<dbReference type="GO" id="GO:0016679">
    <property type="term" value="F:oxidoreductase activity, acting on diphenols and related substances as donors"/>
    <property type="evidence" value="ECO:0007669"/>
    <property type="project" value="TreeGrafter"/>
</dbReference>